<dbReference type="PROSITE" id="PS50994">
    <property type="entry name" value="INTEGRASE"/>
    <property type="match status" value="1"/>
</dbReference>
<dbReference type="EMBL" id="AP022609">
    <property type="protein sequence ID" value="BBZ25230.1"/>
    <property type="molecule type" value="Genomic_DNA"/>
</dbReference>
<dbReference type="Pfam" id="PF13683">
    <property type="entry name" value="rve_3"/>
    <property type="match status" value="1"/>
</dbReference>
<dbReference type="SUPFAM" id="SSF53098">
    <property type="entry name" value="Ribonuclease H-like"/>
    <property type="match status" value="1"/>
</dbReference>
<dbReference type="Proteomes" id="UP000467260">
    <property type="component" value="Chromosome"/>
</dbReference>
<dbReference type="Gene3D" id="3.30.420.10">
    <property type="entry name" value="Ribonuclease H-like superfamily/Ribonuclease H"/>
    <property type="match status" value="1"/>
</dbReference>
<dbReference type="InterPro" id="IPR001584">
    <property type="entry name" value="Integrase_cat-core"/>
</dbReference>
<accession>A0A7I7X7B3</accession>
<sequence length="240" mass="26271">MPAKACQCRRPPLSGASCTAHRRVSGPDVVDSFTATSLESGLPAATLTDNGSVYTSRFTGGHNDFERLLAALGITQKNGHPGHPQTQGKIERFHQTLKRWLAARPHPATLAELQELLDAFRVIYNTERSHRAHPHHLTPEPAYLARPEATPGNQPTAAIRVRTDIVDQFGKLTLRHGSRLHHLGIGRAHAGTPVLILITASTVTVVSKTGHHTIATHDIDTRHNYWPNKQKNPGKSRGNL</sequence>
<gene>
    <name evidence="2" type="ORF">MHIB_36480</name>
</gene>
<dbReference type="PANTHER" id="PTHR35004">
    <property type="entry name" value="TRANSPOSASE RV3428C-RELATED"/>
    <property type="match status" value="1"/>
</dbReference>
<dbReference type="InterPro" id="IPR012337">
    <property type="entry name" value="RNaseH-like_sf"/>
</dbReference>
<dbReference type="InterPro" id="IPR036397">
    <property type="entry name" value="RNaseH_sf"/>
</dbReference>
<dbReference type="KEGG" id="mhib:MHIB_36480"/>
<dbReference type="GO" id="GO:0015074">
    <property type="term" value="P:DNA integration"/>
    <property type="evidence" value="ECO:0007669"/>
    <property type="project" value="InterPro"/>
</dbReference>
<reference evidence="2 3" key="1">
    <citation type="journal article" date="2019" name="Emerg. Microbes Infect.">
        <title>Comprehensive subspecies identification of 175 nontuberculous mycobacteria species based on 7547 genomic profiles.</title>
        <authorList>
            <person name="Matsumoto Y."/>
            <person name="Kinjo T."/>
            <person name="Motooka D."/>
            <person name="Nabeya D."/>
            <person name="Jung N."/>
            <person name="Uechi K."/>
            <person name="Horii T."/>
            <person name="Iida T."/>
            <person name="Fujita J."/>
            <person name="Nakamura S."/>
        </authorList>
    </citation>
    <scope>NUCLEOTIDE SEQUENCE [LARGE SCALE GENOMIC DNA]</scope>
    <source>
        <strain evidence="2 3">JCM 13571</strain>
    </source>
</reference>
<name>A0A7I7X7B3_9MYCO</name>
<feature type="compositionally biased region" description="Polar residues" evidence="1">
    <location>
        <begin position="227"/>
        <end position="240"/>
    </location>
</feature>
<keyword evidence="3" id="KW-1185">Reference proteome</keyword>
<dbReference type="PANTHER" id="PTHR35004:SF7">
    <property type="entry name" value="INTEGRASE PROTEIN"/>
    <property type="match status" value="1"/>
</dbReference>
<evidence type="ECO:0000313" key="2">
    <source>
        <dbReference type="EMBL" id="BBZ25230.1"/>
    </source>
</evidence>
<organism evidence="2 3">
    <name type="scientific">Mycolicibacter hiberniae</name>
    <dbReference type="NCBI Taxonomy" id="29314"/>
    <lineage>
        <taxon>Bacteria</taxon>
        <taxon>Bacillati</taxon>
        <taxon>Actinomycetota</taxon>
        <taxon>Actinomycetes</taxon>
        <taxon>Mycobacteriales</taxon>
        <taxon>Mycobacteriaceae</taxon>
        <taxon>Mycolicibacter</taxon>
    </lineage>
</organism>
<evidence type="ECO:0000256" key="1">
    <source>
        <dbReference type="SAM" id="MobiDB-lite"/>
    </source>
</evidence>
<proteinExistence type="predicted"/>
<protein>
    <submittedName>
        <fullName evidence="2">Uncharacterized protein</fullName>
    </submittedName>
</protein>
<feature type="region of interest" description="Disordered" evidence="1">
    <location>
        <begin position="221"/>
        <end position="240"/>
    </location>
</feature>
<evidence type="ECO:0000313" key="3">
    <source>
        <dbReference type="Proteomes" id="UP000467260"/>
    </source>
</evidence>
<dbReference type="AlphaFoldDB" id="A0A7I7X7B3"/>
<dbReference type="GO" id="GO:0003676">
    <property type="term" value="F:nucleic acid binding"/>
    <property type="evidence" value="ECO:0007669"/>
    <property type="project" value="InterPro"/>
</dbReference>